<comment type="similarity">
    <text evidence="1">Belongs to the sel-1 family.</text>
</comment>
<evidence type="ECO:0000256" key="3">
    <source>
        <dbReference type="SAM" id="Phobius"/>
    </source>
</evidence>
<dbReference type="InterPro" id="IPR006597">
    <property type="entry name" value="Sel1-like"/>
</dbReference>
<feature type="compositionally biased region" description="Low complexity" evidence="2">
    <location>
        <begin position="112"/>
        <end position="127"/>
    </location>
</feature>
<dbReference type="PANTHER" id="PTHR11102:SF147">
    <property type="entry name" value="SEL1L ADAPTOR SUBUNIT OF ERAD E3 UBIQUITIN LIGASE"/>
    <property type="match status" value="1"/>
</dbReference>
<feature type="compositionally biased region" description="Low complexity" evidence="2">
    <location>
        <begin position="10"/>
        <end position="24"/>
    </location>
</feature>
<dbReference type="AlphaFoldDB" id="A0A830HVH1"/>
<dbReference type="Gene3D" id="1.25.40.10">
    <property type="entry name" value="Tetratricopeptide repeat domain"/>
    <property type="match status" value="4"/>
</dbReference>
<dbReference type="EMBL" id="BNJQ01000026">
    <property type="protein sequence ID" value="GHP09740.1"/>
    <property type="molecule type" value="Genomic_DNA"/>
</dbReference>
<protein>
    <submittedName>
        <fullName evidence="4">Uncharacterized protein</fullName>
    </submittedName>
</protein>
<feature type="region of interest" description="Disordered" evidence="2">
    <location>
        <begin position="1"/>
        <end position="35"/>
    </location>
</feature>
<feature type="transmembrane region" description="Helical" evidence="3">
    <location>
        <begin position="40"/>
        <end position="63"/>
    </location>
</feature>
<keyword evidence="3" id="KW-1133">Transmembrane helix</keyword>
<dbReference type="Pfam" id="PF08238">
    <property type="entry name" value="Sel1"/>
    <property type="match status" value="10"/>
</dbReference>
<gene>
    <name evidence="4" type="ORF">PPROV_000847500</name>
</gene>
<keyword evidence="3" id="KW-0812">Transmembrane</keyword>
<feature type="compositionally biased region" description="Low complexity" evidence="2">
    <location>
        <begin position="193"/>
        <end position="206"/>
    </location>
</feature>
<dbReference type="InterPro" id="IPR011990">
    <property type="entry name" value="TPR-like_helical_dom_sf"/>
</dbReference>
<dbReference type="InterPro" id="IPR050767">
    <property type="entry name" value="Sel1_AlgK"/>
</dbReference>
<evidence type="ECO:0000256" key="2">
    <source>
        <dbReference type="SAM" id="MobiDB-lite"/>
    </source>
</evidence>
<comment type="caution">
    <text evidence="4">The sequence shown here is derived from an EMBL/GenBank/DDBJ whole genome shotgun (WGS) entry which is preliminary data.</text>
</comment>
<dbReference type="PANTHER" id="PTHR11102">
    <property type="entry name" value="SEL-1-LIKE PROTEIN"/>
    <property type="match status" value="1"/>
</dbReference>
<keyword evidence="5" id="KW-1185">Reference proteome</keyword>
<dbReference type="GO" id="GO:0036503">
    <property type="term" value="P:ERAD pathway"/>
    <property type="evidence" value="ECO:0007669"/>
    <property type="project" value="TreeGrafter"/>
</dbReference>
<dbReference type="SMART" id="SM00671">
    <property type="entry name" value="SEL1"/>
    <property type="match status" value="9"/>
</dbReference>
<reference evidence="4" key="1">
    <citation type="submission" date="2020-10" db="EMBL/GenBank/DDBJ databases">
        <title>Unveiling of a novel bifunctional photoreceptor, Dualchrome1, isolated from a cosmopolitan green alga.</title>
        <authorList>
            <person name="Suzuki S."/>
            <person name="Kawachi M."/>
        </authorList>
    </citation>
    <scope>NUCLEOTIDE SEQUENCE</scope>
    <source>
        <strain evidence="4">NIES 2893</strain>
    </source>
</reference>
<accession>A0A830HVH1</accession>
<keyword evidence="3" id="KW-0472">Membrane</keyword>
<dbReference type="GO" id="GO:0005789">
    <property type="term" value="C:endoplasmic reticulum membrane"/>
    <property type="evidence" value="ECO:0007669"/>
    <property type="project" value="TreeGrafter"/>
</dbReference>
<dbReference type="SUPFAM" id="SSF81901">
    <property type="entry name" value="HCP-like"/>
    <property type="match status" value="3"/>
</dbReference>
<feature type="region of interest" description="Disordered" evidence="2">
    <location>
        <begin position="86"/>
        <end position="127"/>
    </location>
</feature>
<sequence>MALLGGTGGMCPSSSSSFSSFRSGRSGGGMRRTRTRSRRGCGFLGGIGWCGISVVLFSCLLIMNDVFCFSGSSSSGFQAHANLVEDDSDSTQDDLVGANTNKARHDGSSKTSDSISGVSGVSESSSSTRSFASSQSHFQNSEDESFLHAEALYYGGSLMGMRHSADSVDGETTKSSSSAAATTTPTPTPTPTTPTHKSSSESVISSSGVPDFMAARHALALLSQQGSTRAQALLGLAHASGLGMPYGVDNARALLHLYFAASNGDIQASMALAHRHSLGLGVPRSCQAAVLYLAPVAERVAERERLPGPNQAVEKVRLSVTTDSSSSAARELDVVQYYQYSADMGNSDAQTAMGQLFNFGMRGIEQDHSRALHYFQRAAAQGDNDALAHLGHMYANGLGVEQDNATAVEYFEKAAANGHPNAEYGLGYLHLAGHGVAKDYAKAVTYFKAAADQSHVEAQFHLGVMALKGWGMKQDVSKAYALFHAAGTSGHVLSLYNLAMLQLRGGHGTSPNCRSALGVLKNVAERGQWASLSAAHKAFSNKAYGRALTLYVRAAEMGIEVAESNVAYMLTKGLGLAPDGSDAEVAELVANGGVAPWWYAANGNATGALGYALRMRQRAATQGNLAAMMAVGDAFYYGRGVTRDWAQAVAVYRHASHLRNAQAFFNLGSMQERGEGLPRDLHLAKRFYDQAKSTNTEAAVPVMVALAAMRVCAWMEKSVPWLARLLFPHVRRLHEAEMRAKAASSSSLENVE</sequence>
<name>A0A830HVH1_9CHLO</name>
<evidence type="ECO:0000256" key="1">
    <source>
        <dbReference type="ARBA" id="ARBA00038101"/>
    </source>
</evidence>
<dbReference type="Proteomes" id="UP000660262">
    <property type="component" value="Unassembled WGS sequence"/>
</dbReference>
<evidence type="ECO:0000313" key="5">
    <source>
        <dbReference type="Proteomes" id="UP000660262"/>
    </source>
</evidence>
<organism evidence="4 5">
    <name type="scientific">Pycnococcus provasolii</name>
    <dbReference type="NCBI Taxonomy" id="41880"/>
    <lineage>
        <taxon>Eukaryota</taxon>
        <taxon>Viridiplantae</taxon>
        <taxon>Chlorophyta</taxon>
        <taxon>Pseudoscourfieldiophyceae</taxon>
        <taxon>Pseudoscourfieldiales</taxon>
        <taxon>Pycnococcaceae</taxon>
        <taxon>Pycnococcus</taxon>
    </lineage>
</organism>
<evidence type="ECO:0000313" key="4">
    <source>
        <dbReference type="EMBL" id="GHP09740.1"/>
    </source>
</evidence>
<feature type="compositionally biased region" description="Low complexity" evidence="2">
    <location>
        <begin position="173"/>
        <end position="185"/>
    </location>
</feature>
<proteinExistence type="inferred from homology"/>
<feature type="region of interest" description="Disordered" evidence="2">
    <location>
        <begin position="164"/>
        <end position="206"/>
    </location>
</feature>
<dbReference type="OrthoDB" id="509488at2759"/>